<comment type="subcellular location">
    <subcellularLocation>
        <location evidence="1">Preautophagosomal structure membrane</location>
        <topology evidence="1">Peripheral membrane protein</topology>
    </subcellularLocation>
</comment>
<keyword evidence="1" id="KW-0832">Ubl conjugation</keyword>
<sequence length="286" mass="33049">MLLNNELTNNFSSLTQNVIHSGLVILSIHLEIRGAKGYSTLKCAPKLYLLVPRVGYLICVIDALQDYYNSFDSRFSMLIEKNHHWFECDGFKINSEYPIGLILDIHNKSGLQLCVSLVIVFEDKSGEKIERATFNEIDFVKKITNDIKLSQTLILGNCRKFQMLSERKYKYLIDLIYSLSVTTEKYESIYEEIFGKVEEIYNNARNVPVKIYIKNRIFLKSFSRNINNRPLTIRDVLNDISSNLNESYDDLLVIFHGIEIPIETPLVCLLVSCSYIDGMIHLVLRI</sequence>
<evidence type="ECO:0000256" key="1">
    <source>
        <dbReference type="RuleBase" id="RU361202"/>
    </source>
</evidence>
<dbReference type="InterPro" id="IPR048939">
    <property type="entry name" value="ATG5_UblA"/>
</dbReference>
<dbReference type="GO" id="GO:0019776">
    <property type="term" value="F:Atg8-family ligase activity"/>
    <property type="evidence" value="ECO:0007669"/>
    <property type="project" value="TreeGrafter"/>
</dbReference>
<comment type="subunit">
    <text evidence="1">Conjugated with ATG12.</text>
</comment>
<dbReference type="Gene3D" id="3.10.20.620">
    <property type="match status" value="1"/>
</dbReference>
<accession>A0AAV9XZK9</accession>
<dbReference type="GO" id="GO:0005776">
    <property type="term" value="C:autophagosome"/>
    <property type="evidence" value="ECO:0007669"/>
    <property type="project" value="TreeGrafter"/>
</dbReference>
<dbReference type="GO" id="GO:0034727">
    <property type="term" value="P:piecemeal microautophagy of the nucleus"/>
    <property type="evidence" value="ECO:0007669"/>
    <property type="project" value="TreeGrafter"/>
</dbReference>
<comment type="caution">
    <text evidence="4">The sequence shown here is derived from an EMBL/GenBank/DDBJ whole genome shotgun (WGS) entry which is preliminary data.</text>
</comment>
<feature type="domain" description="Autophagy protein ATG5 UblB" evidence="2">
    <location>
        <begin position="206"/>
        <end position="284"/>
    </location>
</feature>
<proteinExistence type="inferred from homology"/>
<feature type="domain" description="Autophagy protein ATG5 UblA" evidence="3">
    <location>
        <begin position="26"/>
        <end position="112"/>
    </location>
</feature>
<dbReference type="GO" id="GO:0061908">
    <property type="term" value="C:phagophore"/>
    <property type="evidence" value="ECO:0007669"/>
    <property type="project" value="TreeGrafter"/>
</dbReference>
<evidence type="ECO:0000313" key="4">
    <source>
        <dbReference type="EMBL" id="KAK6589764.1"/>
    </source>
</evidence>
<dbReference type="Gene3D" id="3.10.20.90">
    <property type="entry name" value="Phosphatidylinositol 3-kinase Catalytic Subunit, Chain A, domain 1"/>
    <property type="match status" value="1"/>
</dbReference>
<dbReference type="Pfam" id="PF20638">
    <property type="entry name" value="ATG5_UblA"/>
    <property type="match status" value="1"/>
</dbReference>
<dbReference type="EMBL" id="JAWDEY010000011">
    <property type="protein sequence ID" value="KAK6589764.1"/>
    <property type="molecule type" value="Genomic_DNA"/>
</dbReference>
<dbReference type="GO" id="GO:0006995">
    <property type="term" value="P:cellular response to nitrogen starvation"/>
    <property type="evidence" value="ECO:0007669"/>
    <property type="project" value="TreeGrafter"/>
</dbReference>
<evidence type="ECO:0000259" key="2">
    <source>
        <dbReference type="Pfam" id="PF04106"/>
    </source>
</evidence>
<dbReference type="Gene3D" id="1.10.246.190">
    <property type="entry name" value="Autophagy protein Apg5, helix rich domain"/>
    <property type="match status" value="1"/>
</dbReference>
<dbReference type="InterPro" id="IPR042526">
    <property type="entry name" value="Atg5_HR"/>
</dbReference>
<dbReference type="GO" id="GO:0000422">
    <property type="term" value="P:autophagy of mitochondrion"/>
    <property type="evidence" value="ECO:0007669"/>
    <property type="project" value="TreeGrafter"/>
</dbReference>
<keyword evidence="1" id="KW-0472">Membrane</keyword>
<name>A0AAV9XZK9_9CRYT</name>
<keyword evidence="1" id="KW-0072">Autophagy</keyword>
<dbReference type="AlphaFoldDB" id="A0AAV9XZK9"/>
<evidence type="ECO:0000259" key="3">
    <source>
        <dbReference type="Pfam" id="PF20638"/>
    </source>
</evidence>
<dbReference type="GO" id="GO:0034045">
    <property type="term" value="C:phagophore assembly site membrane"/>
    <property type="evidence" value="ECO:0007669"/>
    <property type="project" value="UniProtKB-SubCell"/>
</dbReference>
<evidence type="ECO:0000313" key="5">
    <source>
        <dbReference type="Proteomes" id="UP001311799"/>
    </source>
</evidence>
<dbReference type="Proteomes" id="UP001311799">
    <property type="component" value="Unassembled WGS sequence"/>
</dbReference>
<gene>
    <name evidence="4" type="ORF">RS030_1163</name>
</gene>
<reference evidence="4 5" key="1">
    <citation type="submission" date="2023-10" db="EMBL/GenBank/DDBJ databases">
        <title>Comparative genomics analysis reveals potential genetic determinants of host preference in Cryptosporidium xiaoi.</title>
        <authorList>
            <person name="Xiao L."/>
            <person name="Li J."/>
        </authorList>
    </citation>
    <scope>NUCLEOTIDE SEQUENCE [LARGE SCALE GENOMIC DNA]</scope>
    <source>
        <strain evidence="4 5">52996</strain>
    </source>
</reference>
<dbReference type="InterPro" id="IPR048318">
    <property type="entry name" value="ATG5_UblB"/>
</dbReference>
<dbReference type="PANTHER" id="PTHR13040:SF2">
    <property type="entry name" value="AUTOPHAGY PROTEIN 5"/>
    <property type="match status" value="1"/>
</dbReference>
<dbReference type="InterPro" id="IPR042527">
    <property type="entry name" value="Atg5_UblA_dom_sf"/>
</dbReference>
<dbReference type="InterPro" id="IPR007239">
    <property type="entry name" value="Atg5"/>
</dbReference>
<dbReference type="PANTHER" id="PTHR13040">
    <property type="entry name" value="AUTOPHAGY PROTEIN 5"/>
    <property type="match status" value="1"/>
</dbReference>
<dbReference type="GO" id="GO:0034274">
    <property type="term" value="C:Atg12-Atg5-Atg16 complex"/>
    <property type="evidence" value="ECO:0007669"/>
    <property type="project" value="TreeGrafter"/>
</dbReference>
<keyword evidence="1" id="KW-1017">Isopeptide bond</keyword>
<keyword evidence="5" id="KW-1185">Reference proteome</keyword>
<organism evidence="4 5">
    <name type="scientific">Cryptosporidium xiaoi</name>
    <dbReference type="NCBI Taxonomy" id="659607"/>
    <lineage>
        <taxon>Eukaryota</taxon>
        <taxon>Sar</taxon>
        <taxon>Alveolata</taxon>
        <taxon>Apicomplexa</taxon>
        <taxon>Conoidasida</taxon>
        <taxon>Coccidia</taxon>
        <taxon>Eucoccidiorida</taxon>
        <taxon>Eimeriorina</taxon>
        <taxon>Cryptosporidiidae</taxon>
        <taxon>Cryptosporidium</taxon>
    </lineage>
</organism>
<comment type="similarity">
    <text evidence="1">Belongs to the ATG5 family.</text>
</comment>
<comment type="function">
    <text evidence="1">Involved in autophagic vesicle formation.</text>
</comment>
<dbReference type="Pfam" id="PF04106">
    <property type="entry name" value="ATG5_UblB"/>
    <property type="match status" value="1"/>
</dbReference>
<protein>
    <recommendedName>
        <fullName evidence="1">Autophagy protein 5</fullName>
    </recommendedName>
</protein>
<dbReference type="GO" id="GO:0044233">
    <property type="term" value="C:mitochondria-associated endoplasmic reticulum membrane contact site"/>
    <property type="evidence" value="ECO:0007669"/>
    <property type="project" value="TreeGrafter"/>
</dbReference>